<dbReference type="NCBIfam" id="TIGR03083">
    <property type="entry name" value="maleylpyruvate isomerase family mycothiol-dependent enzyme"/>
    <property type="match status" value="1"/>
</dbReference>
<sequence>MSFSAAERARLAELMLNLGPDAPTLCEGWDTQDLAVHLYIRENVPTGAAGIFLPPFKSLLERAEKKQYARSFEEVVRDWAAGPQGLSPWRLLDGVANTAEHFVHLEDVRRGGGVVEPRDFSERVSSELYGILKMMAKRMLAKSPVPVILLADGQPPLVVADSRGVSESGDDVLRISGAVGELLLWVFGRDAVKVEISGDPEVLGRKAL</sequence>
<evidence type="ECO:0000313" key="1">
    <source>
        <dbReference type="EMBL" id="QGU07647.1"/>
    </source>
</evidence>
<dbReference type="Proteomes" id="UP000424462">
    <property type="component" value="Chromosome"/>
</dbReference>
<dbReference type="RefSeq" id="WP_231598712.1">
    <property type="nucleotide sequence ID" value="NZ_CP046455.1"/>
</dbReference>
<evidence type="ECO:0000313" key="2">
    <source>
        <dbReference type="Proteomes" id="UP000424462"/>
    </source>
</evidence>
<dbReference type="NCBIfam" id="TIGR03085">
    <property type="entry name" value="TIGR03085 family metal-binding protein"/>
    <property type="match status" value="1"/>
</dbReference>
<dbReference type="InterPro" id="IPR017519">
    <property type="entry name" value="CHP03085"/>
</dbReference>
<keyword evidence="2" id="KW-1185">Reference proteome</keyword>
<gene>
    <name evidence="1" type="ORF">COCCU_08615</name>
</gene>
<organism evidence="1 2">
    <name type="scientific">Corynebacterium occultum</name>
    <dbReference type="NCBI Taxonomy" id="2675219"/>
    <lineage>
        <taxon>Bacteria</taxon>
        <taxon>Bacillati</taxon>
        <taxon>Actinomycetota</taxon>
        <taxon>Actinomycetes</taxon>
        <taxon>Mycobacteriales</taxon>
        <taxon>Corynebacteriaceae</taxon>
        <taxon>Corynebacterium</taxon>
    </lineage>
</organism>
<dbReference type="InterPro" id="IPR017517">
    <property type="entry name" value="Maleyloyr_isom"/>
</dbReference>
<dbReference type="InterPro" id="IPR034660">
    <property type="entry name" value="DinB/YfiT-like"/>
</dbReference>
<dbReference type="SUPFAM" id="SSF109854">
    <property type="entry name" value="DinB/YfiT-like putative metalloenzymes"/>
    <property type="match status" value="1"/>
</dbReference>
<proteinExistence type="predicted"/>
<name>A0A6B8W6V3_9CORY</name>
<accession>A0A6B8W6V3</accession>
<reference evidence="1 2" key="1">
    <citation type="submission" date="2019-11" db="EMBL/GenBank/DDBJ databases">
        <title>Complete genome sequence of Corynebacterium kalinowskii 1959, a novel Corynebacterium species isolated from soil of a small paddock in Vilsendorf, Germany.</title>
        <authorList>
            <person name="Schaffert L."/>
            <person name="Ruwe M."/>
            <person name="Milse J."/>
            <person name="Hanuschka K."/>
            <person name="Ortseifen V."/>
            <person name="Droste J."/>
            <person name="Brandt D."/>
            <person name="Schlueter L."/>
            <person name="Kutter Y."/>
            <person name="Vinke S."/>
            <person name="Viehoefer P."/>
            <person name="Jacob L."/>
            <person name="Luebke N.-C."/>
            <person name="Schulte-Berndt E."/>
            <person name="Hain C."/>
            <person name="Linder M."/>
            <person name="Schmidt P."/>
            <person name="Wollenschlaeger L."/>
            <person name="Luttermann T."/>
            <person name="Thieme E."/>
            <person name="Hassa J."/>
            <person name="Haak M."/>
            <person name="Wittchen M."/>
            <person name="Mentz A."/>
            <person name="Persicke M."/>
            <person name="Busche T."/>
            <person name="Ruckert C."/>
        </authorList>
    </citation>
    <scope>NUCLEOTIDE SEQUENCE [LARGE SCALE GENOMIC DNA]</scope>
    <source>
        <strain evidence="1 2">2039</strain>
    </source>
</reference>
<dbReference type="KEGG" id="cok:COCCU_08615"/>
<dbReference type="AlphaFoldDB" id="A0A6B8W6V3"/>
<evidence type="ECO:0008006" key="3">
    <source>
        <dbReference type="Google" id="ProtNLM"/>
    </source>
</evidence>
<dbReference type="EMBL" id="CP046455">
    <property type="protein sequence ID" value="QGU07647.1"/>
    <property type="molecule type" value="Genomic_DNA"/>
</dbReference>
<protein>
    <recommendedName>
        <fullName evidence="3">TIGR03085 family protein</fullName>
    </recommendedName>
</protein>